<sequence length="174" mass="19794">MVWYLYCVTGDEYLKLEDLFGLLVAAISSDLYDFSLYILGRHPHLAIRYDQNRETALHVLARKPSAFASGIRLGIWEQGIYLCWFHTILLNLIIHHFICSTRNPCKCHSHESNLPIIIANIFLFLLRGIHVELPNKSKCGSNNSRSQASVNNYDGPLLTGLLWLAVKLRGNLSI</sequence>
<dbReference type="AlphaFoldDB" id="A0A5J5C4D8"/>
<evidence type="ECO:0000313" key="2">
    <source>
        <dbReference type="Proteomes" id="UP000325577"/>
    </source>
</evidence>
<organism evidence="1 2">
    <name type="scientific">Nyssa sinensis</name>
    <dbReference type="NCBI Taxonomy" id="561372"/>
    <lineage>
        <taxon>Eukaryota</taxon>
        <taxon>Viridiplantae</taxon>
        <taxon>Streptophyta</taxon>
        <taxon>Embryophyta</taxon>
        <taxon>Tracheophyta</taxon>
        <taxon>Spermatophyta</taxon>
        <taxon>Magnoliopsida</taxon>
        <taxon>eudicotyledons</taxon>
        <taxon>Gunneridae</taxon>
        <taxon>Pentapetalae</taxon>
        <taxon>asterids</taxon>
        <taxon>Cornales</taxon>
        <taxon>Nyssaceae</taxon>
        <taxon>Nyssa</taxon>
    </lineage>
</organism>
<proteinExistence type="predicted"/>
<keyword evidence="2" id="KW-1185">Reference proteome</keyword>
<reference evidence="1 2" key="1">
    <citation type="submission" date="2019-09" db="EMBL/GenBank/DDBJ databases">
        <title>A chromosome-level genome assembly of the Chinese tupelo Nyssa sinensis.</title>
        <authorList>
            <person name="Yang X."/>
            <person name="Kang M."/>
            <person name="Yang Y."/>
            <person name="Xiong H."/>
            <person name="Wang M."/>
            <person name="Zhang Z."/>
            <person name="Wang Z."/>
            <person name="Wu H."/>
            <person name="Ma T."/>
            <person name="Liu J."/>
            <person name="Xi Z."/>
        </authorList>
    </citation>
    <scope>NUCLEOTIDE SEQUENCE [LARGE SCALE GENOMIC DNA]</scope>
    <source>
        <strain evidence="1">J267</strain>
        <tissue evidence="1">Leaf</tissue>
    </source>
</reference>
<protein>
    <submittedName>
        <fullName evidence="1">Uncharacterized protein</fullName>
    </submittedName>
</protein>
<dbReference type="Proteomes" id="UP000325577">
    <property type="component" value="Linkage Group LG0"/>
</dbReference>
<accession>A0A5J5C4D8</accession>
<dbReference type="OrthoDB" id="1921232at2759"/>
<name>A0A5J5C4D8_9ASTE</name>
<gene>
    <name evidence="1" type="ORF">F0562_001520</name>
</gene>
<evidence type="ECO:0000313" key="1">
    <source>
        <dbReference type="EMBL" id="KAA8549836.1"/>
    </source>
</evidence>
<dbReference type="EMBL" id="CM018031">
    <property type="protein sequence ID" value="KAA8549836.1"/>
    <property type="molecule type" value="Genomic_DNA"/>
</dbReference>